<dbReference type="SUPFAM" id="SSF46785">
    <property type="entry name" value="Winged helix' DNA-binding domain"/>
    <property type="match status" value="1"/>
</dbReference>
<protein>
    <submittedName>
        <fullName evidence="5">Metalloregulator ArsR/SmtB family transcription factor</fullName>
    </submittedName>
</protein>
<keyword evidence="2" id="KW-0238">DNA-binding</keyword>
<dbReference type="CDD" id="cd00090">
    <property type="entry name" value="HTH_ARSR"/>
    <property type="match status" value="1"/>
</dbReference>
<sequence length="106" mass="11268">MLQEAAGRFGMLAATTRLHIVWVLAYGEQDVGTLAERVGGTVAAVSQHLAKLKLAGLVRARRQGRHQFYAVADPHLAAMVRQTVAHLRGDDEAQAGDGGRVRGLGA</sequence>
<dbReference type="PANTHER" id="PTHR43132:SF6">
    <property type="entry name" value="HTH-TYPE TRANSCRIPTIONAL REPRESSOR CZRA"/>
    <property type="match status" value="1"/>
</dbReference>
<evidence type="ECO:0000313" key="5">
    <source>
        <dbReference type="EMBL" id="MBW8482409.1"/>
    </source>
</evidence>
<evidence type="ECO:0000259" key="4">
    <source>
        <dbReference type="PROSITE" id="PS50987"/>
    </source>
</evidence>
<evidence type="ECO:0000256" key="1">
    <source>
        <dbReference type="ARBA" id="ARBA00023015"/>
    </source>
</evidence>
<name>A0ABS7FRQ4_9ACTN</name>
<keyword evidence="6" id="KW-1185">Reference proteome</keyword>
<comment type="caution">
    <text evidence="5">The sequence shown here is derived from an EMBL/GenBank/DDBJ whole genome shotgun (WGS) entry which is preliminary data.</text>
</comment>
<dbReference type="InterPro" id="IPR036390">
    <property type="entry name" value="WH_DNA-bd_sf"/>
</dbReference>
<dbReference type="Pfam" id="PF01022">
    <property type="entry name" value="HTH_5"/>
    <property type="match status" value="1"/>
</dbReference>
<dbReference type="PRINTS" id="PR00778">
    <property type="entry name" value="HTHARSR"/>
</dbReference>
<evidence type="ECO:0000313" key="6">
    <source>
        <dbReference type="Proteomes" id="UP000774570"/>
    </source>
</evidence>
<organism evidence="5 6">
    <name type="scientific">Actinomadura parmotrematis</name>
    <dbReference type="NCBI Taxonomy" id="2864039"/>
    <lineage>
        <taxon>Bacteria</taxon>
        <taxon>Bacillati</taxon>
        <taxon>Actinomycetota</taxon>
        <taxon>Actinomycetes</taxon>
        <taxon>Streptosporangiales</taxon>
        <taxon>Thermomonosporaceae</taxon>
        <taxon>Actinomadura</taxon>
    </lineage>
</organism>
<feature type="domain" description="HTH arsR-type" evidence="4">
    <location>
        <begin position="1"/>
        <end position="91"/>
    </location>
</feature>
<dbReference type="NCBIfam" id="NF033788">
    <property type="entry name" value="HTH_metalloreg"/>
    <property type="match status" value="1"/>
</dbReference>
<dbReference type="EMBL" id="JAIBOA010000004">
    <property type="protein sequence ID" value="MBW8482409.1"/>
    <property type="molecule type" value="Genomic_DNA"/>
</dbReference>
<dbReference type="InterPro" id="IPR001845">
    <property type="entry name" value="HTH_ArsR_DNA-bd_dom"/>
</dbReference>
<dbReference type="InterPro" id="IPR011991">
    <property type="entry name" value="ArsR-like_HTH"/>
</dbReference>
<dbReference type="PROSITE" id="PS50987">
    <property type="entry name" value="HTH_ARSR_2"/>
    <property type="match status" value="1"/>
</dbReference>
<dbReference type="InterPro" id="IPR036388">
    <property type="entry name" value="WH-like_DNA-bd_sf"/>
</dbReference>
<reference evidence="5 6" key="1">
    <citation type="submission" date="2021-07" db="EMBL/GenBank/DDBJ databases">
        <title>Actinomadura sp. PM05-2 isolated from lichen.</title>
        <authorList>
            <person name="Somphong A."/>
            <person name="Phongsopitanun W."/>
            <person name="Tanasupawat S."/>
            <person name="Peongsungnone V."/>
        </authorList>
    </citation>
    <scope>NUCLEOTIDE SEQUENCE [LARGE SCALE GENOMIC DNA]</scope>
    <source>
        <strain evidence="5 6">PM05-2</strain>
    </source>
</reference>
<evidence type="ECO:0000256" key="3">
    <source>
        <dbReference type="ARBA" id="ARBA00023163"/>
    </source>
</evidence>
<dbReference type="SMART" id="SM00418">
    <property type="entry name" value="HTH_ARSR"/>
    <property type="match status" value="1"/>
</dbReference>
<dbReference type="Proteomes" id="UP000774570">
    <property type="component" value="Unassembled WGS sequence"/>
</dbReference>
<evidence type="ECO:0000256" key="2">
    <source>
        <dbReference type="ARBA" id="ARBA00023125"/>
    </source>
</evidence>
<dbReference type="Gene3D" id="1.10.10.10">
    <property type="entry name" value="Winged helix-like DNA-binding domain superfamily/Winged helix DNA-binding domain"/>
    <property type="match status" value="1"/>
</dbReference>
<proteinExistence type="predicted"/>
<keyword evidence="3" id="KW-0804">Transcription</keyword>
<dbReference type="InterPro" id="IPR051011">
    <property type="entry name" value="Metal_resp_trans_reg"/>
</dbReference>
<dbReference type="PANTHER" id="PTHR43132">
    <property type="entry name" value="ARSENICAL RESISTANCE OPERON REPRESSOR ARSR-RELATED"/>
    <property type="match status" value="1"/>
</dbReference>
<accession>A0ABS7FRQ4</accession>
<keyword evidence="1" id="KW-0805">Transcription regulation</keyword>
<gene>
    <name evidence="5" type="ORF">K1Y72_08550</name>
</gene>